<keyword evidence="6" id="KW-1133">Transmembrane helix</keyword>
<keyword evidence="2" id="KW-0813">Transport</keyword>
<name>A0A1L6ZEB8_BACIA</name>
<keyword evidence="5" id="KW-0812">Transmembrane</keyword>
<dbReference type="Pfam" id="PF02653">
    <property type="entry name" value="BPD_transp_2"/>
    <property type="match status" value="1"/>
</dbReference>
<evidence type="ECO:0000256" key="2">
    <source>
        <dbReference type="ARBA" id="ARBA00022448"/>
    </source>
</evidence>
<evidence type="ECO:0000256" key="7">
    <source>
        <dbReference type="ARBA" id="ARBA00023136"/>
    </source>
</evidence>
<gene>
    <name evidence="8" type="ORF">BSA145_02210</name>
</gene>
<evidence type="ECO:0000313" key="9">
    <source>
        <dbReference type="Proteomes" id="UP000185426"/>
    </source>
</evidence>
<dbReference type="GO" id="GO:0005886">
    <property type="term" value="C:plasma membrane"/>
    <property type="evidence" value="ECO:0007669"/>
    <property type="project" value="UniProtKB-SubCell"/>
</dbReference>
<reference evidence="8 9" key="1">
    <citation type="submission" date="2016-05" db="EMBL/GenBank/DDBJ databases">
        <title>Complete Genome and Methylome Analysis of Psychrotrophic Bacterial Isolates from Antarctic Lake Untersee.</title>
        <authorList>
            <person name="Fomenkov A."/>
            <person name="Akimov V.N."/>
            <person name="Vasilyeva L.V."/>
            <person name="Andersen D."/>
            <person name="Vincze T."/>
            <person name="Roberts R.J."/>
        </authorList>
    </citation>
    <scope>NUCLEOTIDE SEQUENCE [LARGE SCALE GENOMIC DNA]</scope>
    <source>
        <strain evidence="8 9">U14-5</strain>
    </source>
</reference>
<evidence type="ECO:0000313" key="8">
    <source>
        <dbReference type="EMBL" id="APT44844.1"/>
    </source>
</evidence>
<keyword evidence="7" id="KW-0472">Membrane</keyword>
<accession>A0A1L6ZEB8</accession>
<evidence type="ECO:0000256" key="3">
    <source>
        <dbReference type="ARBA" id="ARBA00022475"/>
    </source>
</evidence>
<organism evidence="8 9">
    <name type="scientific">Bacillus safensis</name>
    <dbReference type="NCBI Taxonomy" id="561879"/>
    <lineage>
        <taxon>Bacteria</taxon>
        <taxon>Bacillati</taxon>
        <taxon>Bacillota</taxon>
        <taxon>Bacilli</taxon>
        <taxon>Bacillales</taxon>
        <taxon>Bacillaceae</taxon>
        <taxon>Bacillus</taxon>
    </lineage>
</organism>
<evidence type="ECO:0000256" key="6">
    <source>
        <dbReference type="ARBA" id="ARBA00022989"/>
    </source>
</evidence>
<keyword evidence="3" id="KW-1003">Cell membrane</keyword>
<dbReference type="PANTHER" id="PTHR32196">
    <property type="entry name" value="ABC TRANSPORTER PERMEASE PROTEIN YPHD-RELATED-RELATED"/>
    <property type="match status" value="1"/>
</dbReference>
<dbReference type="RefSeq" id="WP_041108333.1">
    <property type="nucleotide sequence ID" value="NZ_CP015607.1"/>
</dbReference>
<dbReference type="CDD" id="cd06579">
    <property type="entry name" value="TM_PBP1_transp_AraH_like"/>
    <property type="match status" value="1"/>
</dbReference>
<protein>
    <submittedName>
        <fullName evidence="8">Sugar ABC transporter permease</fullName>
    </submittedName>
</protein>
<dbReference type="EMBL" id="CP015607">
    <property type="protein sequence ID" value="APT44844.1"/>
    <property type="molecule type" value="Genomic_DNA"/>
</dbReference>
<comment type="subcellular location">
    <subcellularLocation>
        <location evidence="1">Cell membrane</location>
        <topology evidence="1">Multi-pass membrane protein</topology>
    </subcellularLocation>
</comment>
<dbReference type="AlphaFoldDB" id="A0A1L6ZEB8"/>
<evidence type="ECO:0000256" key="4">
    <source>
        <dbReference type="ARBA" id="ARBA00022519"/>
    </source>
</evidence>
<sequence>MSEQQIPAPVQQIKKQRPSFHLFDFFYQYGTILTIVVLIVVFAASNPAFLQSGNIINILRSISIVTIIAVGLTISLAVNGFDLSVGSVATLSNAIVISMFVWFSQNPLIAILSALAASIIVGLLNAWMIVKMKIPDMLMTLAMMFIIQGLAQTYTKGATISENMVLPDGTFSTGTIPAFFSKIGQVPYIILIMAVIVLFAHVFMTYTKHGRFMYIIGGNKEAARLSGIHVNKYKIAAYLLSALFAAIGGIVLASRVMTAEINAGAPYLMDGVAAAFIGFSVMGAGKPNAFGTFIGAVLIGILQNGLVMMSVPYYAMDIVKGSVLALALALTYYKQRG</sequence>
<dbReference type="GO" id="GO:0022857">
    <property type="term" value="F:transmembrane transporter activity"/>
    <property type="evidence" value="ECO:0007669"/>
    <property type="project" value="InterPro"/>
</dbReference>
<dbReference type="InterPro" id="IPR001851">
    <property type="entry name" value="ABC_transp_permease"/>
</dbReference>
<proteinExistence type="predicted"/>
<evidence type="ECO:0000256" key="5">
    <source>
        <dbReference type="ARBA" id="ARBA00022692"/>
    </source>
</evidence>
<keyword evidence="4" id="KW-0997">Cell inner membrane</keyword>
<dbReference type="PANTHER" id="PTHR32196:SF21">
    <property type="entry name" value="ABC TRANSPORTER PERMEASE PROTEIN YPHD-RELATED"/>
    <property type="match status" value="1"/>
</dbReference>
<evidence type="ECO:0000256" key="1">
    <source>
        <dbReference type="ARBA" id="ARBA00004651"/>
    </source>
</evidence>
<dbReference type="Proteomes" id="UP000185426">
    <property type="component" value="Chromosome"/>
</dbReference>